<sequence length="291" mass="32629">MPRSIEEGFDDFLVKLKAKVAETDAAKRHRASIEACLASNFGLMRFVRIGSFGNGTSVSGYSDIDYLASIPATHLTRSSIYSLSKIRDALDNRFPLTGVRVNTPAIAVPFGTYRSESTEIVPADYVGEVNGFKVYEIADGNGGWMRISPDSHNDYVARVDRKLGGRVKPLIRFVKAWKFYRSVPISSFYLEMRVAKYAEGESSIVYDIDMLRVLKGLWDHQLARLQDPTGFSGYVSACKTEAQRVDALSKLSTSIVRAQKARQAAVDANISDSFYWWRMLYGGDSFPTYYR</sequence>
<evidence type="ECO:0000313" key="1">
    <source>
        <dbReference type="EMBL" id="MDH2007340.1"/>
    </source>
</evidence>
<gene>
    <name evidence="1" type="ORF">N5J23_17705</name>
</gene>
<protein>
    <submittedName>
        <fullName evidence="1">Nucleotidyltransferase</fullName>
    </submittedName>
</protein>
<proteinExistence type="predicted"/>
<reference evidence="1" key="1">
    <citation type="submission" date="2022-09" db="EMBL/GenBank/DDBJ databases">
        <title>Intensive care unit water sources are persistently colonized with multi-drug resistant bacteria and are the site of extensive horizontal gene transfer of antibiotic resistance genes.</title>
        <authorList>
            <person name="Diorio-Toth L."/>
        </authorList>
    </citation>
    <scope>NUCLEOTIDE SEQUENCE</scope>
    <source>
        <strain evidence="1">GD03686</strain>
    </source>
</reference>
<accession>A0AA42W4T4</accession>
<dbReference type="AlphaFoldDB" id="A0AA42W4T4"/>
<dbReference type="SUPFAM" id="SSF81301">
    <property type="entry name" value="Nucleotidyltransferase"/>
    <property type="match status" value="1"/>
</dbReference>
<name>A0AA42W4T4_9BURK</name>
<organism evidence="1 2">
    <name type="scientific">Comamonas aquatica</name>
    <dbReference type="NCBI Taxonomy" id="225991"/>
    <lineage>
        <taxon>Bacteria</taxon>
        <taxon>Pseudomonadati</taxon>
        <taxon>Pseudomonadota</taxon>
        <taxon>Betaproteobacteria</taxon>
        <taxon>Burkholderiales</taxon>
        <taxon>Comamonadaceae</taxon>
        <taxon>Comamonas</taxon>
    </lineage>
</organism>
<dbReference type="EMBL" id="JAOCJW010000062">
    <property type="protein sequence ID" value="MDH2007340.1"/>
    <property type="molecule type" value="Genomic_DNA"/>
</dbReference>
<dbReference type="Proteomes" id="UP001161294">
    <property type="component" value="Unassembled WGS sequence"/>
</dbReference>
<evidence type="ECO:0000313" key="2">
    <source>
        <dbReference type="Proteomes" id="UP001161294"/>
    </source>
</evidence>
<dbReference type="RefSeq" id="WP_279813934.1">
    <property type="nucleotide sequence ID" value="NZ_JAOCET010000001.1"/>
</dbReference>
<comment type="caution">
    <text evidence="1">The sequence shown here is derived from an EMBL/GenBank/DDBJ whole genome shotgun (WGS) entry which is preliminary data.</text>
</comment>
<dbReference type="InterPro" id="IPR043519">
    <property type="entry name" value="NT_sf"/>
</dbReference>